<reference evidence="2" key="3">
    <citation type="submission" date="2024-03" db="EMBL/GenBank/DDBJ databases">
        <authorList>
            <person name="Sun Q."/>
            <person name="Sedlacek I."/>
        </authorList>
    </citation>
    <scope>NUCLEOTIDE SEQUENCE</scope>
    <source>
        <strain evidence="2">CCM 8635</strain>
    </source>
</reference>
<comment type="caution">
    <text evidence="1">The sequence shown here is derived from an EMBL/GenBank/DDBJ whole genome shotgun (WGS) entry which is preliminary data.</text>
</comment>
<name>N9RAY9_9GAMM</name>
<dbReference type="AlphaFoldDB" id="N9RAY9"/>
<evidence type="ECO:0000313" key="2">
    <source>
        <dbReference type="EMBL" id="GGH39187.1"/>
    </source>
</evidence>
<gene>
    <name evidence="1" type="ORF">F888_03618</name>
    <name evidence="2" type="ORF">GCM10007354_24820</name>
</gene>
<dbReference type="EMBL" id="APSA01000018">
    <property type="protein sequence ID" value="ENX35785.1"/>
    <property type="molecule type" value="Genomic_DNA"/>
</dbReference>
<evidence type="ECO:0000313" key="3">
    <source>
        <dbReference type="Proteomes" id="UP000013200"/>
    </source>
</evidence>
<sequence length="110" mass="12287">MNVNEYLIKTGNPFSLLFILRNGKTREPVEITDEMHFTSTIINNLGHVIAECEVVICDQVTKKGGVLFKVDQTVTKRWKAGTAVADIKLAINGQERNSGNYSFKIEKSIS</sequence>
<reference evidence="1 3" key="1">
    <citation type="submission" date="2013-02" db="EMBL/GenBank/DDBJ databases">
        <title>The Genome Sequence of Acinetobacter sp. NIPH 3623.</title>
        <authorList>
            <consortium name="The Broad Institute Genome Sequencing Platform"/>
            <consortium name="The Broad Institute Genome Sequencing Center for Infectious Disease"/>
            <person name="Cerqueira G."/>
            <person name="Feldgarden M."/>
            <person name="Courvalin P."/>
            <person name="Perichon B."/>
            <person name="Grillot-Courvalin C."/>
            <person name="Clermont D."/>
            <person name="Rocha E."/>
            <person name="Yoon E.-J."/>
            <person name="Nemec A."/>
            <person name="Walker B."/>
            <person name="Young S.K."/>
            <person name="Zeng Q."/>
            <person name="Gargeya S."/>
            <person name="Fitzgerald M."/>
            <person name="Haas B."/>
            <person name="Abouelleil A."/>
            <person name="Alvarado L."/>
            <person name="Arachchi H.M."/>
            <person name="Berlin A.M."/>
            <person name="Chapman S.B."/>
            <person name="Dewar J."/>
            <person name="Goldberg J."/>
            <person name="Griggs A."/>
            <person name="Gujja S."/>
            <person name="Hansen M."/>
            <person name="Howarth C."/>
            <person name="Imamovic A."/>
            <person name="Larimer J."/>
            <person name="McCowan C."/>
            <person name="Murphy C."/>
            <person name="Neiman D."/>
            <person name="Pearson M."/>
            <person name="Priest M."/>
            <person name="Roberts A."/>
            <person name="Saif S."/>
            <person name="Shea T."/>
            <person name="Sisk P."/>
            <person name="Sykes S."/>
            <person name="Wortman J."/>
            <person name="Nusbaum C."/>
            <person name="Birren B."/>
        </authorList>
    </citation>
    <scope>NUCLEOTIDE SEQUENCE [LARGE SCALE GENOMIC DNA]</scope>
    <source>
        <strain evidence="1 3">NIPH 3623</strain>
    </source>
</reference>
<dbReference type="PATRIC" id="fig|1217698.3.peg.3524"/>
<keyword evidence="3" id="KW-1185">Reference proteome</keyword>
<protein>
    <recommendedName>
        <fullName evidence="5">BppU N-terminal domain-containing protein</fullName>
    </recommendedName>
</protein>
<proteinExistence type="predicted"/>
<dbReference type="EMBL" id="BMDA01000003">
    <property type="protein sequence ID" value="GGH39187.1"/>
    <property type="molecule type" value="Genomic_DNA"/>
</dbReference>
<accession>N9RAY9</accession>
<organism evidence="1 3">
    <name type="scientific">Acinetobacter courvalinii</name>
    <dbReference type="NCBI Taxonomy" id="280147"/>
    <lineage>
        <taxon>Bacteria</taxon>
        <taxon>Pseudomonadati</taxon>
        <taxon>Pseudomonadota</taxon>
        <taxon>Gammaproteobacteria</taxon>
        <taxon>Moraxellales</taxon>
        <taxon>Moraxellaceae</taxon>
        <taxon>Acinetobacter</taxon>
    </lineage>
</organism>
<evidence type="ECO:0000313" key="4">
    <source>
        <dbReference type="Proteomes" id="UP000652691"/>
    </source>
</evidence>
<dbReference type="RefSeq" id="WP_005289130.1">
    <property type="nucleotide sequence ID" value="NZ_BMDA01000003.1"/>
</dbReference>
<dbReference type="GeneID" id="80105064"/>
<dbReference type="Proteomes" id="UP000652691">
    <property type="component" value="Unassembled WGS sequence"/>
</dbReference>
<dbReference type="STRING" id="1217698.F888_03618"/>
<evidence type="ECO:0008006" key="5">
    <source>
        <dbReference type="Google" id="ProtNLM"/>
    </source>
</evidence>
<reference evidence="2 4" key="2">
    <citation type="journal article" date="2014" name="Int. J. Syst. Evol. Microbiol.">
        <title>Complete genome sequence of Corynebacterium casei LMG S-19264T (=DSM 44701T), isolated from a smear-ripened cheese.</title>
        <authorList>
            <consortium name="US DOE Joint Genome Institute (JGI-PGF)"/>
            <person name="Walter F."/>
            <person name="Albersmeier A."/>
            <person name="Kalinowski J."/>
            <person name="Ruckert C."/>
        </authorList>
    </citation>
    <scope>NUCLEOTIDE SEQUENCE [LARGE SCALE GENOMIC DNA]</scope>
    <source>
        <strain evidence="2 4">CCM 8635</strain>
    </source>
</reference>
<evidence type="ECO:0000313" key="1">
    <source>
        <dbReference type="EMBL" id="ENX35785.1"/>
    </source>
</evidence>
<dbReference type="Proteomes" id="UP000013200">
    <property type="component" value="Unassembled WGS sequence"/>
</dbReference>
<dbReference type="HOGENOM" id="CLU_173784_0_0_6"/>